<protein>
    <submittedName>
        <fullName evidence="1">Uncharacterized protein</fullName>
    </submittedName>
</protein>
<dbReference type="AlphaFoldDB" id="A0A3P8HV76"/>
<proteinExistence type="predicted"/>
<accession>A0A3P8HV76</accession>
<organism evidence="1 2">
    <name type="scientific">Schistosoma mattheei</name>
    <dbReference type="NCBI Taxonomy" id="31246"/>
    <lineage>
        <taxon>Eukaryota</taxon>
        <taxon>Metazoa</taxon>
        <taxon>Spiralia</taxon>
        <taxon>Lophotrochozoa</taxon>
        <taxon>Platyhelminthes</taxon>
        <taxon>Trematoda</taxon>
        <taxon>Digenea</taxon>
        <taxon>Strigeidida</taxon>
        <taxon>Schistosomatoidea</taxon>
        <taxon>Schistosomatidae</taxon>
        <taxon>Schistosoma</taxon>
    </lineage>
</organism>
<reference evidence="1 2" key="1">
    <citation type="submission" date="2018-11" db="EMBL/GenBank/DDBJ databases">
        <authorList>
            <consortium name="Pathogen Informatics"/>
        </authorList>
    </citation>
    <scope>NUCLEOTIDE SEQUENCE [LARGE SCALE GENOMIC DNA]</scope>
    <source>
        <strain>Denwood</strain>
        <strain evidence="2">Zambia</strain>
    </source>
</reference>
<evidence type="ECO:0000313" key="2">
    <source>
        <dbReference type="Proteomes" id="UP000269396"/>
    </source>
</evidence>
<dbReference type="Proteomes" id="UP000269396">
    <property type="component" value="Unassembled WGS sequence"/>
</dbReference>
<keyword evidence="2" id="KW-1185">Reference proteome</keyword>
<name>A0A3P8HV76_9TREM</name>
<sequence length="31" mass="3567">MYFQKDKILNPAVAVLMEDVLIYEVDGNQIP</sequence>
<evidence type="ECO:0000313" key="1">
    <source>
        <dbReference type="EMBL" id="VDP86394.1"/>
    </source>
</evidence>
<gene>
    <name evidence="1" type="ORF">SMTD_LOCUS22073</name>
</gene>
<dbReference type="EMBL" id="UZAL01049740">
    <property type="protein sequence ID" value="VDP86394.1"/>
    <property type="molecule type" value="Genomic_DNA"/>
</dbReference>